<dbReference type="InterPro" id="IPR005794">
    <property type="entry name" value="Fmt"/>
</dbReference>
<evidence type="ECO:0000313" key="14">
    <source>
        <dbReference type="Proteomes" id="UP001152799"/>
    </source>
</evidence>
<keyword evidence="14" id="KW-1185">Reference proteome</keyword>
<dbReference type="GO" id="GO:0004479">
    <property type="term" value="F:methionyl-tRNA formyltransferase activity"/>
    <property type="evidence" value="ECO:0007669"/>
    <property type="project" value="UniProtKB-EC"/>
</dbReference>
<dbReference type="EMBL" id="OU892281">
    <property type="protein sequence ID" value="CAG9769280.1"/>
    <property type="molecule type" value="Genomic_DNA"/>
</dbReference>
<protein>
    <recommendedName>
        <fullName evidence="4">Methionyl-tRNA formyltransferase, mitochondrial</fullName>
        <ecNumber evidence="3">2.1.2.9</ecNumber>
    </recommendedName>
</protein>
<dbReference type="Pfam" id="PF00551">
    <property type="entry name" value="Formyl_trans_N"/>
    <property type="match status" value="1"/>
</dbReference>
<dbReference type="EC" id="2.1.2.9" evidence="3"/>
<evidence type="ECO:0000256" key="3">
    <source>
        <dbReference type="ARBA" id="ARBA00012261"/>
    </source>
</evidence>
<dbReference type="OrthoDB" id="10268103at2759"/>
<comment type="catalytic activity">
    <reaction evidence="9">
        <text>L-methionyl-tRNA(fMet) + (6R)-10-formyltetrahydrofolate = N-formyl-L-methionyl-tRNA(fMet) + (6S)-5,6,7,8-tetrahydrofolate + H(+)</text>
        <dbReference type="Rhea" id="RHEA:24380"/>
        <dbReference type="Rhea" id="RHEA-COMP:9952"/>
        <dbReference type="Rhea" id="RHEA-COMP:9953"/>
        <dbReference type="ChEBI" id="CHEBI:15378"/>
        <dbReference type="ChEBI" id="CHEBI:57453"/>
        <dbReference type="ChEBI" id="CHEBI:78530"/>
        <dbReference type="ChEBI" id="CHEBI:78844"/>
        <dbReference type="ChEBI" id="CHEBI:195366"/>
        <dbReference type="EC" id="2.1.2.9"/>
    </reaction>
    <physiologicalReaction direction="left-to-right" evidence="9">
        <dbReference type="Rhea" id="RHEA:24381"/>
    </physiologicalReaction>
</comment>
<evidence type="ECO:0000256" key="9">
    <source>
        <dbReference type="ARBA" id="ARBA00052555"/>
    </source>
</evidence>
<dbReference type="InterPro" id="IPR041711">
    <property type="entry name" value="Met-tRNA-FMT_N"/>
</dbReference>
<evidence type="ECO:0000256" key="4">
    <source>
        <dbReference type="ARBA" id="ARBA00014185"/>
    </source>
</evidence>
<dbReference type="InterPro" id="IPR005793">
    <property type="entry name" value="Formyl_trans_C"/>
</dbReference>
<reference evidence="13" key="1">
    <citation type="submission" date="2022-01" db="EMBL/GenBank/DDBJ databases">
        <authorList>
            <person name="King R."/>
        </authorList>
    </citation>
    <scope>NUCLEOTIDE SEQUENCE</scope>
</reference>
<dbReference type="Gene3D" id="3.40.50.12230">
    <property type="match status" value="1"/>
</dbReference>
<evidence type="ECO:0000256" key="5">
    <source>
        <dbReference type="ARBA" id="ARBA00022679"/>
    </source>
</evidence>
<dbReference type="GO" id="GO:0005739">
    <property type="term" value="C:mitochondrion"/>
    <property type="evidence" value="ECO:0007669"/>
    <property type="project" value="UniProtKB-SubCell"/>
</dbReference>
<evidence type="ECO:0000256" key="7">
    <source>
        <dbReference type="ARBA" id="ARBA00022946"/>
    </source>
</evidence>
<sequence length="340" mass="38669">MKMTKMFGNIRNIVKYSIRIYSNNVQPITTTKKPWKVLFFGSDEFSLYSLKAVLNQYKNSSGMFSRLEVVTCSQLNPIWKFSKEHKLPCQKWPPDLAGCEYDLGLVVSFGHLIPKQIISKFPLGMLNVHGSLLPRWRGASPIVYALANGDKETGVTIMRIRPNKFDVGEILYQEKIAISHDIEMPELHEQLGKLGAKCLIDTLWNIDERLANSVPQPSEGVTYAPKISPDFAKVKWNTSTAKDLYNLQRALKSIHPLKTSWNSIPVKLFDAEIWPKDEEHRNPGFVVYSKKNKLLLIECANRTWISVKKVGVQGKKIMNAADFHNGFISKVPENTITCFV</sequence>
<keyword evidence="6" id="KW-0648">Protein biosynthesis</keyword>
<dbReference type="NCBIfam" id="TIGR00460">
    <property type="entry name" value="fmt"/>
    <property type="match status" value="1"/>
</dbReference>
<evidence type="ECO:0000313" key="13">
    <source>
        <dbReference type="EMBL" id="CAG9769280.1"/>
    </source>
</evidence>
<evidence type="ECO:0000256" key="10">
    <source>
        <dbReference type="ARBA" id="ARBA00057846"/>
    </source>
</evidence>
<feature type="domain" description="Formyl transferase N-terminal" evidence="11">
    <location>
        <begin position="99"/>
        <end position="202"/>
    </location>
</feature>
<accession>A0A9N9QGE3</accession>
<evidence type="ECO:0000259" key="11">
    <source>
        <dbReference type="Pfam" id="PF00551"/>
    </source>
</evidence>
<dbReference type="SUPFAM" id="SSF53328">
    <property type="entry name" value="Formyltransferase"/>
    <property type="match status" value="1"/>
</dbReference>
<evidence type="ECO:0000256" key="6">
    <source>
        <dbReference type="ARBA" id="ARBA00022917"/>
    </source>
</evidence>
<dbReference type="InterPro" id="IPR002376">
    <property type="entry name" value="Formyl_transf_N"/>
</dbReference>
<comment type="function">
    <text evidence="10">Methionyl-tRNA formyltransferase that formylates methionyl-tRNA in mitochondria and is crucial for translation initiation.</text>
</comment>
<dbReference type="InterPro" id="IPR036477">
    <property type="entry name" value="Formyl_transf_N_sf"/>
</dbReference>
<feature type="domain" description="Formyl transferase C-terminal" evidence="12">
    <location>
        <begin position="226"/>
        <end position="327"/>
    </location>
</feature>
<keyword evidence="5" id="KW-0808">Transferase</keyword>
<evidence type="ECO:0000259" key="12">
    <source>
        <dbReference type="Pfam" id="PF02911"/>
    </source>
</evidence>
<dbReference type="FunFam" id="3.40.50.12230:FF:000003">
    <property type="entry name" value="methionyl-tRNA formyltransferase, mitochondrial"/>
    <property type="match status" value="1"/>
</dbReference>
<organism evidence="13 14">
    <name type="scientific">Ceutorhynchus assimilis</name>
    <name type="common">cabbage seed weevil</name>
    <dbReference type="NCBI Taxonomy" id="467358"/>
    <lineage>
        <taxon>Eukaryota</taxon>
        <taxon>Metazoa</taxon>
        <taxon>Ecdysozoa</taxon>
        <taxon>Arthropoda</taxon>
        <taxon>Hexapoda</taxon>
        <taxon>Insecta</taxon>
        <taxon>Pterygota</taxon>
        <taxon>Neoptera</taxon>
        <taxon>Endopterygota</taxon>
        <taxon>Coleoptera</taxon>
        <taxon>Polyphaga</taxon>
        <taxon>Cucujiformia</taxon>
        <taxon>Curculionidae</taxon>
        <taxon>Ceutorhynchinae</taxon>
        <taxon>Ceutorhynchus</taxon>
    </lineage>
</organism>
<dbReference type="Pfam" id="PF02911">
    <property type="entry name" value="Formyl_trans_C"/>
    <property type="match status" value="1"/>
</dbReference>
<dbReference type="InterPro" id="IPR011034">
    <property type="entry name" value="Formyl_transferase-like_C_sf"/>
</dbReference>
<keyword evidence="8" id="KW-0496">Mitochondrion</keyword>
<evidence type="ECO:0000256" key="1">
    <source>
        <dbReference type="ARBA" id="ARBA00004173"/>
    </source>
</evidence>
<dbReference type="SUPFAM" id="SSF50486">
    <property type="entry name" value="FMT C-terminal domain-like"/>
    <property type="match status" value="1"/>
</dbReference>
<evidence type="ECO:0000256" key="8">
    <source>
        <dbReference type="ARBA" id="ARBA00023128"/>
    </source>
</evidence>
<gene>
    <name evidence="13" type="ORF">CEUTPL_LOCUS9793</name>
</gene>
<dbReference type="PANTHER" id="PTHR11138">
    <property type="entry name" value="METHIONYL-TRNA FORMYLTRANSFERASE"/>
    <property type="match status" value="1"/>
</dbReference>
<keyword evidence="7" id="KW-0809">Transit peptide</keyword>
<dbReference type="CDD" id="cd08704">
    <property type="entry name" value="Met_tRNA_FMT_C"/>
    <property type="match status" value="1"/>
</dbReference>
<comment type="similarity">
    <text evidence="2">Belongs to the Fmt family.</text>
</comment>
<evidence type="ECO:0000256" key="2">
    <source>
        <dbReference type="ARBA" id="ARBA00010699"/>
    </source>
</evidence>
<dbReference type="InterPro" id="IPR044135">
    <property type="entry name" value="Met-tRNA-FMT_C"/>
</dbReference>
<name>A0A9N9QGE3_9CUCU</name>
<dbReference type="PANTHER" id="PTHR11138:SF5">
    <property type="entry name" value="METHIONYL-TRNA FORMYLTRANSFERASE, MITOCHONDRIAL"/>
    <property type="match status" value="1"/>
</dbReference>
<dbReference type="CDD" id="cd08646">
    <property type="entry name" value="FMT_core_Met-tRNA-FMT_N"/>
    <property type="match status" value="1"/>
</dbReference>
<dbReference type="Proteomes" id="UP001152799">
    <property type="component" value="Chromosome 5"/>
</dbReference>
<proteinExistence type="inferred from homology"/>
<dbReference type="AlphaFoldDB" id="A0A9N9QGE3"/>
<comment type="subcellular location">
    <subcellularLocation>
        <location evidence="1">Mitochondrion</location>
    </subcellularLocation>
</comment>